<sequence length="277" mass="28479">MRVVPLEVLAEGGTYTEGVDLTSAELLAMLQRGVRVTTSQPAPAAFAAAYAQAAADGAREVVSVHLSGELSGTVQAARLAANDAPVPVHVVDSRLAAMALGFTVLEVARFATTALPDETAGGRSWRRPHPSLPGGEAVAAHAATAAAGARAWFLVDSLDHLRRGGRLSTTSAAIGTVLGLRPLLTLSDGAVVVAERVRTRRAARERLEAVAAAFASERGDVRVAVHHLGEPEVAQRFVEDLGRRIGSHAVELVACEASAVVAAHVGPGVLAVVVADA</sequence>
<dbReference type="InterPro" id="IPR050270">
    <property type="entry name" value="DegV_domain_contain"/>
</dbReference>
<dbReference type="PANTHER" id="PTHR33434:SF2">
    <property type="entry name" value="FATTY ACID-BINDING PROTEIN TM_1468"/>
    <property type="match status" value="1"/>
</dbReference>
<reference evidence="2 3" key="1">
    <citation type="submission" date="2019-07" db="EMBL/GenBank/DDBJ databases">
        <title>Whole genome shotgun sequence of Cellulomonas composti NBRC 100758.</title>
        <authorList>
            <person name="Hosoyama A."/>
            <person name="Uohara A."/>
            <person name="Ohji S."/>
            <person name="Ichikawa N."/>
        </authorList>
    </citation>
    <scope>NUCLEOTIDE SEQUENCE [LARGE SCALE GENOMIC DNA]</scope>
    <source>
        <strain evidence="2 3">NBRC 100758</strain>
    </source>
</reference>
<dbReference type="SUPFAM" id="SSF82549">
    <property type="entry name" value="DAK1/DegV-like"/>
    <property type="match status" value="1"/>
</dbReference>
<dbReference type="InterPro" id="IPR003797">
    <property type="entry name" value="DegV"/>
</dbReference>
<evidence type="ECO:0000313" key="2">
    <source>
        <dbReference type="EMBL" id="GEL96208.1"/>
    </source>
</evidence>
<dbReference type="Proteomes" id="UP000321720">
    <property type="component" value="Unassembled WGS sequence"/>
</dbReference>
<dbReference type="Pfam" id="PF02645">
    <property type="entry name" value="DegV"/>
    <property type="match status" value="2"/>
</dbReference>
<dbReference type="NCBIfam" id="TIGR00762">
    <property type="entry name" value="DegV"/>
    <property type="match status" value="2"/>
</dbReference>
<protein>
    <submittedName>
        <fullName evidence="2">DegV domain-containing protein</fullName>
    </submittedName>
</protein>
<evidence type="ECO:0000256" key="1">
    <source>
        <dbReference type="ARBA" id="ARBA00023121"/>
    </source>
</evidence>
<keyword evidence="3" id="KW-1185">Reference proteome</keyword>
<dbReference type="GO" id="GO:0008289">
    <property type="term" value="F:lipid binding"/>
    <property type="evidence" value="ECO:0007669"/>
    <property type="project" value="UniProtKB-KW"/>
</dbReference>
<dbReference type="Gene3D" id="3.40.50.10170">
    <property type="match status" value="1"/>
</dbReference>
<comment type="caution">
    <text evidence="2">The sequence shown here is derived from an EMBL/GenBank/DDBJ whole genome shotgun (WGS) entry which is preliminary data.</text>
</comment>
<dbReference type="AlphaFoldDB" id="A0A511JDY1"/>
<gene>
    <name evidence="2" type="ORF">CCO02nite_28660</name>
</gene>
<accession>A0A511JDY1</accession>
<organism evidence="2 3">
    <name type="scientific">Cellulomonas composti</name>
    <dbReference type="NCBI Taxonomy" id="266130"/>
    <lineage>
        <taxon>Bacteria</taxon>
        <taxon>Bacillati</taxon>
        <taxon>Actinomycetota</taxon>
        <taxon>Actinomycetes</taxon>
        <taxon>Micrococcales</taxon>
        <taxon>Cellulomonadaceae</taxon>
        <taxon>Cellulomonas</taxon>
    </lineage>
</organism>
<dbReference type="PANTHER" id="PTHR33434">
    <property type="entry name" value="DEGV DOMAIN-CONTAINING PROTEIN DR_1986-RELATED"/>
    <property type="match status" value="1"/>
</dbReference>
<dbReference type="EMBL" id="BJWG01000015">
    <property type="protein sequence ID" value="GEL96208.1"/>
    <property type="molecule type" value="Genomic_DNA"/>
</dbReference>
<dbReference type="Gene3D" id="3.30.1180.10">
    <property type="match status" value="1"/>
</dbReference>
<keyword evidence="1" id="KW-0446">Lipid-binding</keyword>
<dbReference type="InterPro" id="IPR043168">
    <property type="entry name" value="DegV_C"/>
</dbReference>
<evidence type="ECO:0000313" key="3">
    <source>
        <dbReference type="Proteomes" id="UP000321720"/>
    </source>
</evidence>
<proteinExistence type="predicted"/>
<dbReference type="PROSITE" id="PS51482">
    <property type="entry name" value="DEGV"/>
    <property type="match status" value="1"/>
</dbReference>
<dbReference type="RefSeq" id="WP_246117573.1">
    <property type="nucleotide sequence ID" value="NZ_BJWG01000015.1"/>
</dbReference>
<name>A0A511JDY1_9CELL</name>